<organism evidence="1 2">
    <name type="scientific">Mesoflavibacter zeaxanthinifaciens subsp. sabulilitoris</name>
    <dbReference type="NCBI Taxonomy" id="1520893"/>
    <lineage>
        <taxon>Bacteria</taxon>
        <taxon>Pseudomonadati</taxon>
        <taxon>Bacteroidota</taxon>
        <taxon>Flavobacteriia</taxon>
        <taxon>Flavobacteriales</taxon>
        <taxon>Flavobacteriaceae</taxon>
        <taxon>Mesoflavibacter</taxon>
    </lineage>
</organism>
<comment type="caution">
    <text evidence="1">The sequence shown here is derived from an EMBL/GenBank/DDBJ whole genome shotgun (WGS) entry which is preliminary data.</text>
</comment>
<accession>A0A2T1NNR0</accession>
<gene>
    <name evidence="1" type="ORF">C7H61_00845</name>
</gene>
<keyword evidence="2" id="KW-1185">Reference proteome</keyword>
<dbReference type="AlphaFoldDB" id="A0A2T1NNR0"/>
<sequence>MQFDLEYNYYYPFYTMEKRGQKKYYYSEEVYMHLSDDTSIKFLLKYQNSKLIEVILDKINKKEHNVYSKKCIHLSYIDFSKKIKTFQNFLNKGLNSLSGFNNYHKINFFYEVYKFNTDFELSFGYSKLHLKKDIFNHKIIDGKKINVENQKTSISEEWDKINTIINTYESGFTYKEIPEAKFKDNLNDFFSRYIPYLKAPKKLFKKEYKP</sequence>
<proteinExistence type="predicted"/>
<protein>
    <submittedName>
        <fullName evidence="1">Uncharacterized protein</fullName>
    </submittedName>
</protein>
<evidence type="ECO:0000313" key="1">
    <source>
        <dbReference type="EMBL" id="PSG94514.1"/>
    </source>
</evidence>
<dbReference type="OrthoDB" id="9986844at2"/>
<dbReference type="EMBL" id="PXOT01000010">
    <property type="protein sequence ID" value="PSG94514.1"/>
    <property type="molecule type" value="Genomic_DNA"/>
</dbReference>
<evidence type="ECO:0000313" key="2">
    <source>
        <dbReference type="Proteomes" id="UP000238430"/>
    </source>
</evidence>
<name>A0A2T1NNR0_9FLAO</name>
<reference evidence="1 2" key="1">
    <citation type="submission" date="2018-03" db="EMBL/GenBank/DDBJ databases">
        <title>Mesoflavibacter sp. HG37 and Mesoflavibacter sp. HG96 sp.nov., two marine bacteria isolated from seawater of Western Pacific Ocean.</title>
        <authorList>
            <person name="Cheng H."/>
            <person name="Wu Y.-H."/>
            <person name="Guo L.-L."/>
            <person name="Xu X.-W."/>
        </authorList>
    </citation>
    <scope>NUCLEOTIDE SEQUENCE [LARGE SCALE GENOMIC DNA]</scope>
    <source>
        <strain evidence="1 2">KCTC 42117</strain>
    </source>
</reference>
<dbReference type="Proteomes" id="UP000238430">
    <property type="component" value="Unassembled WGS sequence"/>
</dbReference>
<dbReference type="RefSeq" id="WP_106676311.1">
    <property type="nucleotide sequence ID" value="NZ_JACHWV010000010.1"/>
</dbReference>